<name>A0A7W7W468_9ACTN</name>
<protein>
    <submittedName>
        <fullName evidence="2">Uncharacterized protein</fullName>
    </submittedName>
</protein>
<feature type="region of interest" description="Disordered" evidence="1">
    <location>
        <begin position="1"/>
        <end position="29"/>
    </location>
</feature>
<gene>
    <name evidence="2" type="ORF">F4561_003354</name>
</gene>
<feature type="compositionally biased region" description="Polar residues" evidence="1">
    <location>
        <begin position="1"/>
        <end position="13"/>
    </location>
</feature>
<dbReference type="Proteomes" id="UP000523007">
    <property type="component" value="Unassembled WGS sequence"/>
</dbReference>
<evidence type="ECO:0000313" key="2">
    <source>
        <dbReference type="EMBL" id="MBB4932534.1"/>
    </source>
</evidence>
<dbReference type="EMBL" id="JACHJT010000001">
    <property type="protein sequence ID" value="MBB4932534.1"/>
    <property type="molecule type" value="Genomic_DNA"/>
</dbReference>
<keyword evidence="3" id="KW-1185">Reference proteome</keyword>
<evidence type="ECO:0000256" key="1">
    <source>
        <dbReference type="SAM" id="MobiDB-lite"/>
    </source>
</evidence>
<evidence type="ECO:0000313" key="3">
    <source>
        <dbReference type="Proteomes" id="UP000523007"/>
    </source>
</evidence>
<sequence length="29" mass="3094">MNNSNPPEGTSTEEPPRGLKGRLLVSDVV</sequence>
<reference evidence="2 3" key="1">
    <citation type="submission" date="2020-08" db="EMBL/GenBank/DDBJ databases">
        <title>Sequencing the genomes of 1000 actinobacteria strains.</title>
        <authorList>
            <person name="Klenk H.-P."/>
        </authorList>
    </citation>
    <scope>NUCLEOTIDE SEQUENCE [LARGE SCALE GENOMIC DNA]</scope>
    <source>
        <strain evidence="2 3">DSM 102030</strain>
    </source>
</reference>
<comment type="caution">
    <text evidence="2">The sequence shown here is derived from an EMBL/GenBank/DDBJ whole genome shotgun (WGS) entry which is preliminary data.</text>
</comment>
<accession>A0A7W7W468</accession>
<dbReference type="AlphaFoldDB" id="A0A7W7W468"/>
<proteinExistence type="predicted"/>
<organism evidence="2 3">
    <name type="scientific">Lipingzhangella halophila</name>
    <dbReference type="NCBI Taxonomy" id="1783352"/>
    <lineage>
        <taxon>Bacteria</taxon>
        <taxon>Bacillati</taxon>
        <taxon>Actinomycetota</taxon>
        <taxon>Actinomycetes</taxon>
        <taxon>Streptosporangiales</taxon>
        <taxon>Nocardiopsidaceae</taxon>
        <taxon>Lipingzhangella</taxon>
    </lineage>
</organism>